<keyword evidence="2" id="KW-1133">Transmembrane helix</keyword>
<gene>
    <name evidence="3" type="ORF">CHYS00102_LOCUS13445</name>
</gene>
<feature type="compositionally biased region" description="Polar residues" evidence="1">
    <location>
        <begin position="174"/>
        <end position="192"/>
    </location>
</feature>
<protein>
    <submittedName>
        <fullName evidence="3">Uncharacterized protein</fullName>
    </submittedName>
</protein>
<keyword evidence="2" id="KW-0812">Transmembrane</keyword>
<sequence length="210" mass="23564">MQWMSPQSTGSLSSRSIVFTAVWTGLIGTFLGVIGSIILGRPCTTKVNNGTKLGLGLFVGGILMYSNMLFVCAVLFAEFKVDDGMSFMMQGQGNENNFMYHQTPSIQKIGKAFSILCLSLAIIYAIFGLLIFFFKEIILEEMEIEDHFKYEGKELSATSVHSHVSRQKAYDMQRSLSQRSNHSQKSSHSQRFVVSDDQESDSEDKHMWDA</sequence>
<feature type="transmembrane region" description="Helical" evidence="2">
    <location>
        <begin position="20"/>
        <end position="41"/>
    </location>
</feature>
<reference evidence="3" key="1">
    <citation type="submission" date="2021-01" db="EMBL/GenBank/DDBJ databases">
        <authorList>
            <person name="Corre E."/>
            <person name="Pelletier E."/>
            <person name="Niang G."/>
            <person name="Scheremetjew M."/>
            <person name="Finn R."/>
            <person name="Kale V."/>
            <person name="Holt S."/>
            <person name="Cochrane G."/>
            <person name="Meng A."/>
            <person name="Brown T."/>
            <person name="Cohen L."/>
        </authorList>
    </citation>
    <scope>NUCLEOTIDE SEQUENCE</scope>
    <source>
        <strain evidence="3">308</strain>
    </source>
</reference>
<evidence type="ECO:0000313" key="3">
    <source>
        <dbReference type="EMBL" id="CAD8886247.1"/>
    </source>
</evidence>
<keyword evidence="2" id="KW-0472">Membrane</keyword>
<evidence type="ECO:0000256" key="2">
    <source>
        <dbReference type="SAM" id="Phobius"/>
    </source>
</evidence>
<accession>A0A7S1BGA2</accession>
<feature type="transmembrane region" description="Helical" evidence="2">
    <location>
        <begin position="53"/>
        <end position="77"/>
    </location>
</feature>
<dbReference type="AlphaFoldDB" id="A0A7S1BGA2"/>
<dbReference type="EMBL" id="HBFR01018494">
    <property type="protein sequence ID" value="CAD8886247.1"/>
    <property type="molecule type" value="Transcribed_RNA"/>
</dbReference>
<proteinExistence type="predicted"/>
<feature type="region of interest" description="Disordered" evidence="1">
    <location>
        <begin position="169"/>
        <end position="210"/>
    </location>
</feature>
<name>A0A7S1BGA2_9STRA</name>
<organism evidence="3">
    <name type="scientific">Corethron hystrix</name>
    <dbReference type="NCBI Taxonomy" id="216773"/>
    <lineage>
        <taxon>Eukaryota</taxon>
        <taxon>Sar</taxon>
        <taxon>Stramenopiles</taxon>
        <taxon>Ochrophyta</taxon>
        <taxon>Bacillariophyta</taxon>
        <taxon>Coscinodiscophyceae</taxon>
        <taxon>Corethrophycidae</taxon>
        <taxon>Corethrales</taxon>
        <taxon>Corethraceae</taxon>
        <taxon>Corethron</taxon>
    </lineage>
</organism>
<feature type="transmembrane region" description="Helical" evidence="2">
    <location>
        <begin position="112"/>
        <end position="134"/>
    </location>
</feature>
<evidence type="ECO:0000256" key="1">
    <source>
        <dbReference type="SAM" id="MobiDB-lite"/>
    </source>
</evidence>